<accession>A0A0A2M2N4</accession>
<evidence type="ECO:0000313" key="1">
    <source>
        <dbReference type="EMBL" id="KGO86529.1"/>
    </source>
</evidence>
<dbReference type="EMBL" id="JRLX01000009">
    <property type="protein sequence ID" value="KGO86529.1"/>
    <property type="molecule type" value="Genomic_DNA"/>
</dbReference>
<dbReference type="RefSeq" id="WP_020214255.1">
    <property type="nucleotide sequence ID" value="NZ_KB899972.1"/>
</dbReference>
<protein>
    <recommendedName>
        <fullName evidence="3">Lipoprotein</fullName>
    </recommendedName>
</protein>
<organism evidence="1 2">
    <name type="scientific">Flavobacterium rivuli WB 3.3-2 = DSM 21788</name>
    <dbReference type="NCBI Taxonomy" id="1121895"/>
    <lineage>
        <taxon>Bacteria</taxon>
        <taxon>Pseudomonadati</taxon>
        <taxon>Bacteroidota</taxon>
        <taxon>Flavobacteriia</taxon>
        <taxon>Flavobacteriales</taxon>
        <taxon>Flavobacteriaceae</taxon>
        <taxon>Flavobacterium</taxon>
    </lineage>
</organism>
<dbReference type="Proteomes" id="UP000030152">
    <property type="component" value="Unassembled WGS sequence"/>
</dbReference>
<keyword evidence="2" id="KW-1185">Reference proteome</keyword>
<sequence>MNNLKFLIIISFITFCSCNIIKEPDSASLQPNKQLEQLLRFFVEKNPCEKCYYELYINKEFPEKFILTIYTGKFSLTQDENIHYNQLALEKLTVSGKEFKVFSGAEHYFNNKKIHDERKKFIIDTFPNNNYIRPVTWTAIDSAGTITITSYTGTYPFSLCLLNMLYQTKTLCT</sequence>
<evidence type="ECO:0008006" key="3">
    <source>
        <dbReference type="Google" id="ProtNLM"/>
    </source>
</evidence>
<comment type="caution">
    <text evidence="1">The sequence shown here is derived from an EMBL/GenBank/DDBJ whole genome shotgun (WGS) entry which is preliminary data.</text>
</comment>
<dbReference type="STRING" id="1121895.GCA_000378485_03089"/>
<name>A0A0A2M2N4_9FLAO</name>
<gene>
    <name evidence="1" type="ORF">Q765_09875</name>
</gene>
<dbReference type="PROSITE" id="PS51257">
    <property type="entry name" value="PROKAR_LIPOPROTEIN"/>
    <property type="match status" value="1"/>
</dbReference>
<dbReference type="AlphaFoldDB" id="A0A0A2M2N4"/>
<reference evidence="1 2" key="1">
    <citation type="submission" date="2013-09" db="EMBL/GenBank/DDBJ databases">
        <authorList>
            <person name="Zeng Z."/>
            <person name="Chen C."/>
        </authorList>
    </citation>
    <scope>NUCLEOTIDE SEQUENCE [LARGE SCALE GENOMIC DNA]</scope>
    <source>
        <strain evidence="1 2">WB 3.3-2</strain>
    </source>
</reference>
<evidence type="ECO:0000313" key="2">
    <source>
        <dbReference type="Proteomes" id="UP000030152"/>
    </source>
</evidence>
<proteinExistence type="predicted"/>
<dbReference type="OrthoDB" id="1496303at2"/>